<organism evidence="1 2">
    <name type="scientific">Pseudoxanthomonas helianthi</name>
    <dbReference type="NCBI Taxonomy" id="1453541"/>
    <lineage>
        <taxon>Bacteria</taxon>
        <taxon>Pseudomonadati</taxon>
        <taxon>Pseudomonadota</taxon>
        <taxon>Gammaproteobacteria</taxon>
        <taxon>Lysobacterales</taxon>
        <taxon>Lysobacteraceae</taxon>
        <taxon>Pseudoxanthomonas</taxon>
    </lineage>
</organism>
<dbReference type="InterPro" id="IPR038713">
    <property type="entry name" value="Terminase_Gp1_N_sf"/>
</dbReference>
<name>A0A941B0L4_9GAMM</name>
<reference evidence="1" key="2">
    <citation type="submission" date="2021-03" db="EMBL/GenBank/DDBJ databases">
        <authorList>
            <person name="Cao W."/>
        </authorList>
    </citation>
    <scope>NUCLEOTIDE SEQUENCE</scope>
    <source>
        <strain evidence="1">110414</strain>
    </source>
</reference>
<accession>A0A941B0L4</accession>
<reference evidence="1" key="1">
    <citation type="journal article" date="2016" name="Int. J. Syst. Evol. Microbiol.">
        <title>Pseudoxanthomonas helianthi sp. nov., isolated from roots of Jerusalem artichoke (Helianthus tuberosus).</title>
        <authorList>
            <person name="Kittiwongwattana C."/>
            <person name="Thawai C."/>
        </authorList>
    </citation>
    <scope>NUCLEOTIDE SEQUENCE</scope>
    <source>
        <strain evidence="1">110414</strain>
    </source>
</reference>
<comment type="caution">
    <text evidence="1">The sequence shown here is derived from an EMBL/GenBank/DDBJ whole genome shotgun (WGS) entry which is preliminary data.</text>
</comment>
<dbReference type="Gene3D" id="1.10.10.1400">
    <property type="entry name" value="Terminase, small subunit, N-terminal DNA-binding domain, HTH motif"/>
    <property type="match status" value="1"/>
</dbReference>
<proteinExistence type="predicted"/>
<sequence>MAFVRGKLDGLSNRQAVIAAGYSLAGAKQQGTNLMKHPGIRAELLKGGFDLEISQRAVAVMFRRSAGRWEAASPAMPKRVYSSAIEFLVDAMNCEDLPVSLRIRFAAALLPYQHRKMGG</sequence>
<dbReference type="AlphaFoldDB" id="A0A941B0L4"/>
<keyword evidence="2" id="KW-1185">Reference proteome</keyword>
<dbReference type="Proteomes" id="UP000673447">
    <property type="component" value="Unassembled WGS sequence"/>
</dbReference>
<gene>
    <name evidence="1" type="ORF">J5837_15210</name>
</gene>
<protein>
    <submittedName>
        <fullName evidence="1">Uncharacterized protein</fullName>
    </submittedName>
</protein>
<evidence type="ECO:0000313" key="1">
    <source>
        <dbReference type="EMBL" id="MBP3985758.1"/>
    </source>
</evidence>
<evidence type="ECO:0000313" key="2">
    <source>
        <dbReference type="Proteomes" id="UP000673447"/>
    </source>
</evidence>
<dbReference type="EMBL" id="JAGKTC010000004">
    <property type="protein sequence ID" value="MBP3985758.1"/>
    <property type="molecule type" value="Genomic_DNA"/>
</dbReference>